<dbReference type="EMBL" id="JPGK01000003">
    <property type="protein sequence ID" value="KGA94376.1"/>
    <property type="molecule type" value="Genomic_DNA"/>
</dbReference>
<reference evidence="1 2" key="1">
    <citation type="submission" date="2014-06" db="EMBL/GenBank/DDBJ databases">
        <title>Draft genome sequence of iron oxidizing acidophile Leptospirillum ferriphilum DSM14647.</title>
        <authorList>
            <person name="Cardenas J.P."/>
            <person name="Lazcano M."/>
            <person name="Ossandon F.J."/>
            <person name="Corbett M."/>
            <person name="Holmes D.S."/>
            <person name="Watkin E."/>
        </authorList>
    </citation>
    <scope>NUCLEOTIDE SEQUENCE [LARGE SCALE GENOMIC DNA]</scope>
    <source>
        <strain evidence="1 2">DSM 14647</strain>
    </source>
</reference>
<comment type="caution">
    <text evidence="1">The sequence shown here is derived from an EMBL/GenBank/DDBJ whole genome shotgun (WGS) entry which is preliminary data.</text>
</comment>
<organism evidence="1 2">
    <name type="scientific">Leptospirillum ferriphilum</name>
    <dbReference type="NCBI Taxonomy" id="178606"/>
    <lineage>
        <taxon>Bacteria</taxon>
        <taxon>Pseudomonadati</taxon>
        <taxon>Nitrospirota</taxon>
        <taxon>Nitrospiria</taxon>
        <taxon>Nitrospirales</taxon>
        <taxon>Nitrospiraceae</taxon>
        <taxon>Leptospirillum</taxon>
    </lineage>
</organism>
<evidence type="ECO:0000313" key="2">
    <source>
        <dbReference type="Proteomes" id="UP000029452"/>
    </source>
</evidence>
<dbReference type="Proteomes" id="UP000029452">
    <property type="component" value="Unassembled WGS sequence"/>
</dbReference>
<sequence length="43" mass="4971">MRPDIFLQKYLNRQGRASADCFRGNTVLPPVNNVMAFEKKKCL</sequence>
<name>A0A094YMA8_9BACT</name>
<dbReference type="PATRIC" id="fig|178606.4.peg.950"/>
<proteinExistence type="predicted"/>
<accession>A0A094YMA8</accession>
<protein>
    <submittedName>
        <fullName evidence="1">Uncharacterized protein</fullName>
    </submittedName>
</protein>
<evidence type="ECO:0000313" key="1">
    <source>
        <dbReference type="EMBL" id="KGA94376.1"/>
    </source>
</evidence>
<dbReference type="AlphaFoldDB" id="A0A094YMA8"/>
<gene>
    <name evidence="1" type="ORF">LptCag_1139</name>
</gene>